<keyword evidence="1" id="KW-0812">Transmembrane</keyword>
<keyword evidence="2" id="KW-1185">Reference proteome</keyword>
<organism evidence="2 3">
    <name type="scientific">Frankliniella occidentalis</name>
    <name type="common">Western flower thrips</name>
    <name type="synonym">Euthrips occidentalis</name>
    <dbReference type="NCBI Taxonomy" id="133901"/>
    <lineage>
        <taxon>Eukaryota</taxon>
        <taxon>Metazoa</taxon>
        <taxon>Ecdysozoa</taxon>
        <taxon>Arthropoda</taxon>
        <taxon>Hexapoda</taxon>
        <taxon>Insecta</taxon>
        <taxon>Pterygota</taxon>
        <taxon>Neoptera</taxon>
        <taxon>Paraneoptera</taxon>
        <taxon>Thysanoptera</taxon>
        <taxon>Terebrantia</taxon>
        <taxon>Thripoidea</taxon>
        <taxon>Thripidae</taxon>
        <taxon>Frankliniella</taxon>
    </lineage>
</organism>
<name>A0A9C6WWE1_FRAOC</name>
<proteinExistence type="predicted"/>
<dbReference type="KEGG" id="foc:113204555"/>
<evidence type="ECO:0000313" key="2">
    <source>
        <dbReference type="Proteomes" id="UP000504606"/>
    </source>
</evidence>
<dbReference type="RefSeq" id="XP_052120725.1">
    <property type="nucleotide sequence ID" value="XM_052264765.1"/>
</dbReference>
<feature type="transmembrane region" description="Helical" evidence="1">
    <location>
        <begin position="60"/>
        <end position="85"/>
    </location>
</feature>
<feature type="transmembrane region" description="Helical" evidence="1">
    <location>
        <begin position="21"/>
        <end position="40"/>
    </location>
</feature>
<dbReference type="AlphaFoldDB" id="A0A9C6WWE1"/>
<sequence>MNTYTMQKDASRVRRIHFPNLGFVSQLSEIVNVFIPTLHAPMTPLTFVFPPGSLNLSHNMVQTLAVAGAVVVGLVGAAAVLALVLPMFGIRLCYLLGTCDSYAAHAYLAPAAYDAYAYSQPVYASAAYAKSYDGATNELPYSYEGYPQHTPQVAAYPTTNSVAANAYQKRSLEYVGPILKMLSNAYEKYNIPAQTKSIVESGKSSTSAIDSKAE</sequence>
<protein>
    <submittedName>
        <fullName evidence="3">Uncharacterized protein LOC113204555</fullName>
    </submittedName>
</protein>
<gene>
    <name evidence="3" type="primary">LOC113204555</name>
</gene>
<dbReference type="OrthoDB" id="6775489at2759"/>
<keyword evidence="1" id="KW-0472">Membrane</keyword>
<dbReference type="GeneID" id="113204555"/>
<dbReference type="Proteomes" id="UP000504606">
    <property type="component" value="Unplaced"/>
</dbReference>
<accession>A0A9C6WWE1</accession>
<keyword evidence="1" id="KW-1133">Transmembrane helix</keyword>
<evidence type="ECO:0000313" key="3">
    <source>
        <dbReference type="RefSeq" id="XP_052120725.1"/>
    </source>
</evidence>
<evidence type="ECO:0000256" key="1">
    <source>
        <dbReference type="SAM" id="Phobius"/>
    </source>
</evidence>
<reference evidence="3" key="1">
    <citation type="submission" date="2025-08" db="UniProtKB">
        <authorList>
            <consortium name="RefSeq"/>
        </authorList>
    </citation>
    <scope>IDENTIFICATION</scope>
    <source>
        <tissue evidence="3">Whole organism</tissue>
    </source>
</reference>